<dbReference type="EMBL" id="CM037616">
    <property type="protein sequence ID" value="KAH7992641.1"/>
    <property type="molecule type" value="Genomic_DNA"/>
</dbReference>
<sequence>MSNLLSILKVVLNWCFPHVPQTQRKPQTSKIPFFPCSSAVQGERKANPADRQAHAPFFHIPSLPLSSQMAKENQQFLSADHSMKKAKHNSFLNGSVCLRLHTLPTAPAATPSTPPS</sequence>
<protein>
    <submittedName>
        <fullName evidence="1">Uncharacterized protein</fullName>
    </submittedName>
</protein>
<proteinExistence type="predicted"/>
<dbReference type="Proteomes" id="UP000827872">
    <property type="component" value="Linkage Group LG03"/>
</dbReference>
<gene>
    <name evidence="1" type="ORF">K3G42_025509</name>
</gene>
<name>A0ACB8EIY8_9SAUR</name>
<keyword evidence="2" id="KW-1185">Reference proteome</keyword>
<organism evidence="1 2">
    <name type="scientific">Sphaerodactylus townsendi</name>
    <dbReference type="NCBI Taxonomy" id="933632"/>
    <lineage>
        <taxon>Eukaryota</taxon>
        <taxon>Metazoa</taxon>
        <taxon>Chordata</taxon>
        <taxon>Craniata</taxon>
        <taxon>Vertebrata</taxon>
        <taxon>Euteleostomi</taxon>
        <taxon>Lepidosauria</taxon>
        <taxon>Squamata</taxon>
        <taxon>Bifurcata</taxon>
        <taxon>Gekkota</taxon>
        <taxon>Sphaerodactylidae</taxon>
        <taxon>Sphaerodactylus</taxon>
    </lineage>
</organism>
<reference evidence="1" key="1">
    <citation type="submission" date="2021-08" db="EMBL/GenBank/DDBJ databases">
        <title>The first chromosome-level gecko genome reveals the dynamic sex chromosomes of Neotropical dwarf geckos (Sphaerodactylidae: Sphaerodactylus).</title>
        <authorList>
            <person name="Pinto B.J."/>
            <person name="Keating S.E."/>
            <person name="Gamble T."/>
        </authorList>
    </citation>
    <scope>NUCLEOTIDE SEQUENCE</scope>
    <source>
        <strain evidence="1">TG3544</strain>
    </source>
</reference>
<evidence type="ECO:0000313" key="2">
    <source>
        <dbReference type="Proteomes" id="UP000827872"/>
    </source>
</evidence>
<accession>A0ACB8EIY8</accession>
<evidence type="ECO:0000313" key="1">
    <source>
        <dbReference type="EMBL" id="KAH7992641.1"/>
    </source>
</evidence>
<comment type="caution">
    <text evidence="1">The sequence shown here is derived from an EMBL/GenBank/DDBJ whole genome shotgun (WGS) entry which is preliminary data.</text>
</comment>